<dbReference type="EMBL" id="CACRSM010000002">
    <property type="protein sequence ID" value="VYS79221.1"/>
    <property type="molecule type" value="Genomic_DNA"/>
</dbReference>
<organism evidence="2">
    <name type="scientific">Schaalia odontolytica</name>
    <dbReference type="NCBI Taxonomy" id="1660"/>
    <lineage>
        <taxon>Bacteria</taxon>
        <taxon>Bacillati</taxon>
        <taxon>Actinomycetota</taxon>
        <taxon>Actinomycetes</taxon>
        <taxon>Actinomycetales</taxon>
        <taxon>Actinomycetaceae</taxon>
        <taxon>Schaalia</taxon>
    </lineage>
</organism>
<gene>
    <name evidence="2" type="ORF">AOLFYP35_00319</name>
</gene>
<feature type="region of interest" description="Disordered" evidence="1">
    <location>
        <begin position="1"/>
        <end position="24"/>
    </location>
</feature>
<feature type="region of interest" description="Disordered" evidence="1">
    <location>
        <begin position="633"/>
        <end position="654"/>
    </location>
</feature>
<dbReference type="AlphaFoldDB" id="A0A6N2RGL3"/>
<feature type="region of interest" description="Disordered" evidence="1">
    <location>
        <begin position="681"/>
        <end position="705"/>
    </location>
</feature>
<sequence>MSADLRPGSEALESPKPVDGASEVASHWKAIGSAIGQTQAAQNSSVPAESWTGVAADAASAEIQALGGKLSDLSGQFATPASALTTWEERNSQGIKTVESLQTQWDEAVAAYKKTKAEIDARAATDKEYNPASDLKAAESTLASAQAPLKESYDKEIHDLSAAASTAASQIRGTSAGIISPEAVKGGRTAVGVELFGSDMPICDGAAEWDYAREVGPQMLDDLDKAADSKEQLTEEQVKKLQDKWGKDLQNPFCVQAMADAYRAKHGKDANFSDMLNRLAVNTAGPAYIPDESERATRASFTERIGTAMVLSTGGINASGAEGLGRSETYALMKDHLFGQDGSTKISKIETSNIADIKASFDTIYTREPGTGWTIRGYDIYSQATGYAAGKNPDLAYSGTAYEGGDNSLAAKLVTYDHDHERGLETKRASDDAVSWPIVNHTTKDQDLFNQVKDPLQSLYLLSDTPDSMQGADFTTSHPGLEKLEQERLKSVRGFLDQPTSFEVENDWDRDGKKSSEKISMVRYLTGNRNYGGTEFRGFSDSGDAFGTMIEDATRPFDEDQKSLLGDDEWKKASNVQARIVGNYTAGYQDGLDHDGAKKGAEDAFGAENSKLRSHTGMILGNWVESLALMDGDSAGGSSHNASDTVGEGHMGSNDPQARFTLSPKLRDALYHTNGLFADLGFDNPEHEKDDPGKDTDNPFDDKFVGGRPPALSVIQAAAYAGYKHDLTQAMAGDSHVDTTDTTPGPSWSQKVTDRVNKWGGLFANLEKATADVKGLDYDRIVERNKLIRQGIDAVSSAVPYGALPGGKIVQALASSAVAHGKNSVLDAILPTDFKSEKLNDAVNSHYAANEQVADTLAETYASGDQWANPEDKSKQELVSQFLKEESVHSDGVQAQGDGDLPSYNSMSEMQQGRFRAFLKEHTYLKAPLEAVDDTTWKSFTKLSLTQKN</sequence>
<name>A0A6N2RGL3_9ACTO</name>
<evidence type="ECO:0000313" key="2">
    <source>
        <dbReference type="EMBL" id="VYS79221.1"/>
    </source>
</evidence>
<accession>A0A6N2RGL3</accession>
<evidence type="ECO:0000256" key="1">
    <source>
        <dbReference type="SAM" id="MobiDB-lite"/>
    </source>
</evidence>
<protein>
    <submittedName>
        <fullName evidence="2">Uncharacterized protein</fullName>
    </submittedName>
</protein>
<reference evidence="2" key="1">
    <citation type="submission" date="2019-11" db="EMBL/GenBank/DDBJ databases">
        <authorList>
            <person name="Feng L."/>
        </authorList>
    </citation>
    <scope>NUCLEOTIDE SEQUENCE</scope>
    <source>
        <strain evidence="2">AodontolyticusLFYP35</strain>
    </source>
</reference>
<feature type="compositionally biased region" description="Basic and acidic residues" evidence="1">
    <location>
        <begin position="684"/>
        <end position="705"/>
    </location>
</feature>
<proteinExistence type="predicted"/>